<evidence type="ECO:0000259" key="5">
    <source>
        <dbReference type="Pfam" id="PF01555"/>
    </source>
</evidence>
<dbReference type="GO" id="GO:0003677">
    <property type="term" value="F:DNA binding"/>
    <property type="evidence" value="ECO:0007669"/>
    <property type="project" value="InterPro"/>
</dbReference>
<feature type="domain" description="DNA methylase N-4/N-6" evidence="5">
    <location>
        <begin position="87"/>
        <end position="471"/>
    </location>
</feature>
<evidence type="ECO:0000256" key="3">
    <source>
        <dbReference type="ARBA" id="ARBA00022679"/>
    </source>
</evidence>
<evidence type="ECO:0000256" key="2">
    <source>
        <dbReference type="ARBA" id="ARBA00022603"/>
    </source>
</evidence>
<keyword evidence="2" id="KW-0489">Methyltransferase</keyword>
<dbReference type="InterPro" id="IPR002052">
    <property type="entry name" value="DNA_methylase_N6_adenine_CS"/>
</dbReference>
<sequence>MDDTTVLEDLPVEQLIEMIRERTGAGVNLSFPGKVLARQLGRRVRPRNQRTVKKLSAGDEHGRSRNLLIEGDNLQALASLYRERGHVDMILTDPPYNTGGDFRYNDKWDTDPNDPDMGEFVGSDDPAKHTKWMRFMYPRLQMMRAMLKPSGVLAICIDSRELFHLGQMLDELFGEENRLAIINWQKSYSPRSDNRHVSTATEYVLVYAKDERTAKTGLQPRTASMDARYRNPDGDSRVWKGENFSGPKARTHQGMVYGIQSPFTGEVHYPPAGKCWRAPQSDALRWLSEWGVDYELREMDDAQTRAAIIGVAPGDVRKVRAVMVKFDLPMAREAAAERRAAGNWPRLVFGLDGQGRPQQKKYLEDVKQGRVPMTYWADEDLEPDALGDVSWDHEESGHSQAGVNELTAIVGPGHGFETVKPLKLMTKLIQIWCPPSGTVLDPFAGSGTTGHAVLELNHDQGTDRRFILIEQGRPDDGDSYAKTLTADRLHRIINGEWAGKKKHARLEGGFTFKTLEKKVDAQTLLLMERDEMVDTVVASHSSTGNRRMAVLIPVDNDAELYTYLVAKNAANEGIFLVWTGAKENTDLTEEVYEKITEEADTAGLAGIYHVYSRRNLLVTDDVVWYQIPDRILSDFGLDVRTESFTEEN</sequence>
<dbReference type="PRINTS" id="PR00506">
    <property type="entry name" value="D21N6MTFRASE"/>
</dbReference>
<keyword evidence="4" id="KW-0949">S-adenosyl-L-methionine</keyword>
<dbReference type="Pfam" id="PF01555">
    <property type="entry name" value="N6_N4_Mtase"/>
    <property type="match status" value="1"/>
</dbReference>
<dbReference type="InterPro" id="IPR029063">
    <property type="entry name" value="SAM-dependent_MTases_sf"/>
</dbReference>
<evidence type="ECO:0000313" key="6">
    <source>
        <dbReference type="EMBL" id="CAB4890795.1"/>
    </source>
</evidence>
<evidence type="ECO:0000256" key="1">
    <source>
        <dbReference type="ARBA" id="ARBA00006594"/>
    </source>
</evidence>
<dbReference type="InterPro" id="IPR002941">
    <property type="entry name" value="DNA_methylase_N4/N6"/>
</dbReference>
<dbReference type="EMBL" id="CAFBLX010000117">
    <property type="protein sequence ID" value="CAB4890795.1"/>
    <property type="molecule type" value="Genomic_DNA"/>
</dbReference>
<accession>A0A6J7FBB3</accession>
<dbReference type="InterPro" id="IPR002295">
    <property type="entry name" value="N4/N6-MTase_EcoPI_Mod-like"/>
</dbReference>
<keyword evidence="3" id="KW-0808">Transferase</keyword>
<evidence type="ECO:0000256" key="4">
    <source>
        <dbReference type="ARBA" id="ARBA00022691"/>
    </source>
</evidence>
<proteinExistence type="inferred from homology"/>
<protein>
    <submittedName>
        <fullName evidence="6">Unannotated protein</fullName>
    </submittedName>
</protein>
<gene>
    <name evidence="6" type="ORF">UFOPK3472_01861</name>
</gene>
<dbReference type="GO" id="GO:0008170">
    <property type="term" value="F:N-methyltransferase activity"/>
    <property type="evidence" value="ECO:0007669"/>
    <property type="project" value="InterPro"/>
</dbReference>
<reference evidence="6" key="1">
    <citation type="submission" date="2020-05" db="EMBL/GenBank/DDBJ databases">
        <authorList>
            <person name="Chiriac C."/>
            <person name="Salcher M."/>
            <person name="Ghai R."/>
            <person name="Kavagutti S V."/>
        </authorList>
    </citation>
    <scope>NUCLEOTIDE SEQUENCE</scope>
</reference>
<dbReference type="GO" id="GO:0032259">
    <property type="term" value="P:methylation"/>
    <property type="evidence" value="ECO:0007669"/>
    <property type="project" value="UniProtKB-KW"/>
</dbReference>
<comment type="similarity">
    <text evidence="1">Belongs to the N(4)/N(6)-methyltransferase family.</text>
</comment>
<organism evidence="6">
    <name type="scientific">freshwater metagenome</name>
    <dbReference type="NCBI Taxonomy" id="449393"/>
    <lineage>
        <taxon>unclassified sequences</taxon>
        <taxon>metagenomes</taxon>
        <taxon>ecological metagenomes</taxon>
    </lineage>
</organism>
<dbReference type="SUPFAM" id="SSF53335">
    <property type="entry name" value="S-adenosyl-L-methionine-dependent methyltransferases"/>
    <property type="match status" value="1"/>
</dbReference>
<dbReference type="AlphaFoldDB" id="A0A6J7FBB3"/>
<dbReference type="Gene3D" id="3.40.50.150">
    <property type="entry name" value="Vaccinia Virus protein VP39"/>
    <property type="match status" value="1"/>
</dbReference>
<dbReference type="PROSITE" id="PS00092">
    <property type="entry name" value="N6_MTASE"/>
    <property type="match status" value="1"/>
</dbReference>
<name>A0A6J7FBB3_9ZZZZ</name>